<evidence type="ECO:0000256" key="2">
    <source>
        <dbReference type="ARBA" id="ARBA00009997"/>
    </source>
</evidence>
<sequence length="265" mass="27742">MKNEHNPALLQGNWPVRCVWGGSGARYIASEAKAPLLAVVVDVCSFSTCVSMATDRGAVVYPYRWRDTGAARLAERTGAILASQRHHRGVGDPPGQLSLSPASILAAEPFKALVLPSPNGSTISASLAETGAEVVVGCLRNARAVGDYAADHLARGGEVLVVSAGERWPDGTMRVASEDLWGAGAILCAFPAESRSPEAEVAVDAYRAVKRTLAGRLKTISSGIELIALGYGDDVNLIGQLNASNGVPILVDGAFQATRKPRQLT</sequence>
<comment type="catalytic activity">
    <reaction evidence="7">
        <text>(2R)-O-phospho-3-sulfolactate + H2O = (2R)-3-sulfolactate + phosphate</text>
        <dbReference type="Rhea" id="RHEA:23416"/>
        <dbReference type="ChEBI" id="CHEBI:15377"/>
        <dbReference type="ChEBI" id="CHEBI:15597"/>
        <dbReference type="ChEBI" id="CHEBI:43474"/>
        <dbReference type="ChEBI" id="CHEBI:58738"/>
        <dbReference type="EC" id="3.1.3.71"/>
    </reaction>
</comment>
<keyword evidence="6" id="KW-0460">Magnesium</keyword>
<organism evidence="8 9">
    <name type="scientific">Calidifontibacter indicus</name>
    <dbReference type="NCBI Taxonomy" id="419650"/>
    <lineage>
        <taxon>Bacteria</taxon>
        <taxon>Bacillati</taxon>
        <taxon>Actinomycetota</taxon>
        <taxon>Actinomycetes</taxon>
        <taxon>Micrococcales</taxon>
        <taxon>Dermacoccaceae</taxon>
        <taxon>Calidifontibacter</taxon>
    </lineage>
</organism>
<comment type="cofactor">
    <cofactor evidence="1">
        <name>Mg(2+)</name>
        <dbReference type="ChEBI" id="CHEBI:18420"/>
    </cofactor>
</comment>
<evidence type="ECO:0000256" key="7">
    <source>
        <dbReference type="ARBA" id="ARBA00033711"/>
    </source>
</evidence>
<keyword evidence="9" id="KW-1185">Reference proteome</keyword>
<keyword evidence="5" id="KW-0378">Hydrolase</keyword>
<dbReference type="EMBL" id="QTUA01000001">
    <property type="protein sequence ID" value="REF31444.1"/>
    <property type="molecule type" value="Genomic_DNA"/>
</dbReference>
<evidence type="ECO:0000313" key="8">
    <source>
        <dbReference type="EMBL" id="REF31444.1"/>
    </source>
</evidence>
<dbReference type="GO" id="GO:0000287">
    <property type="term" value="F:magnesium ion binding"/>
    <property type="evidence" value="ECO:0007669"/>
    <property type="project" value="InterPro"/>
</dbReference>
<evidence type="ECO:0000256" key="5">
    <source>
        <dbReference type="ARBA" id="ARBA00022801"/>
    </source>
</evidence>
<proteinExistence type="inferred from homology"/>
<dbReference type="RefSeq" id="WP_115923275.1">
    <property type="nucleotide sequence ID" value="NZ_CBDRMH010000001.1"/>
</dbReference>
<evidence type="ECO:0000256" key="4">
    <source>
        <dbReference type="ARBA" id="ARBA00021948"/>
    </source>
</evidence>
<dbReference type="SUPFAM" id="SSF142823">
    <property type="entry name" value="ComB-like"/>
    <property type="match status" value="1"/>
</dbReference>
<evidence type="ECO:0000256" key="3">
    <source>
        <dbReference type="ARBA" id="ARBA00012953"/>
    </source>
</evidence>
<dbReference type="InterPro" id="IPR005238">
    <property type="entry name" value="ComB-like"/>
</dbReference>
<dbReference type="PANTHER" id="PTHR37311:SF1">
    <property type="entry name" value="2-PHOSPHOSULFOLACTATE PHOSPHATASE-RELATED"/>
    <property type="match status" value="1"/>
</dbReference>
<evidence type="ECO:0000256" key="6">
    <source>
        <dbReference type="ARBA" id="ARBA00022842"/>
    </source>
</evidence>
<dbReference type="Proteomes" id="UP000256253">
    <property type="component" value="Unassembled WGS sequence"/>
</dbReference>
<protein>
    <recommendedName>
        <fullName evidence="4">Probable 2-phosphosulfolactate phosphatase</fullName>
        <ecNumber evidence="3">3.1.3.71</ecNumber>
    </recommendedName>
</protein>
<dbReference type="Gene3D" id="3.90.1560.10">
    <property type="entry name" value="ComB-like"/>
    <property type="match status" value="1"/>
</dbReference>
<dbReference type="GO" id="GO:0050545">
    <property type="term" value="F:sulfopyruvate decarboxylase activity"/>
    <property type="evidence" value="ECO:0007669"/>
    <property type="project" value="TreeGrafter"/>
</dbReference>
<dbReference type="EC" id="3.1.3.71" evidence="3"/>
<comment type="similarity">
    <text evidence="2">Belongs to the ComB family.</text>
</comment>
<evidence type="ECO:0000313" key="9">
    <source>
        <dbReference type="Proteomes" id="UP000256253"/>
    </source>
</evidence>
<dbReference type="OrthoDB" id="8588453at2"/>
<gene>
    <name evidence="8" type="ORF">DFJ65_2511</name>
</gene>
<evidence type="ECO:0000256" key="1">
    <source>
        <dbReference type="ARBA" id="ARBA00001946"/>
    </source>
</evidence>
<dbReference type="Pfam" id="PF04029">
    <property type="entry name" value="2-ph_phosp"/>
    <property type="match status" value="1"/>
</dbReference>
<reference evidence="8 9" key="1">
    <citation type="submission" date="2018-08" db="EMBL/GenBank/DDBJ databases">
        <title>Sequencing the genomes of 1000 actinobacteria strains.</title>
        <authorList>
            <person name="Klenk H.-P."/>
        </authorList>
    </citation>
    <scope>NUCLEOTIDE SEQUENCE [LARGE SCALE GENOMIC DNA]</scope>
    <source>
        <strain evidence="8 9">DSM 22967</strain>
    </source>
</reference>
<dbReference type="AlphaFoldDB" id="A0A3D9UZQ3"/>
<accession>A0A3D9UZQ3</accession>
<dbReference type="GO" id="GO:0050532">
    <property type="term" value="F:2-phosphosulfolactate phosphatase activity"/>
    <property type="evidence" value="ECO:0007669"/>
    <property type="project" value="UniProtKB-EC"/>
</dbReference>
<name>A0A3D9UZQ3_9MICO</name>
<dbReference type="PANTHER" id="PTHR37311">
    <property type="entry name" value="2-PHOSPHOSULFOLACTATE PHOSPHATASE-RELATED"/>
    <property type="match status" value="1"/>
</dbReference>
<dbReference type="InterPro" id="IPR036702">
    <property type="entry name" value="ComB-like_sf"/>
</dbReference>
<comment type="caution">
    <text evidence="8">The sequence shown here is derived from an EMBL/GenBank/DDBJ whole genome shotgun (WGS) entry which is preliminary data.</text>
</comment>